<dbReference type="Gene3D" id="3.40.50.300">
    <property type="entry name" value="P-loop containing nucleotide triphosphate hydrolases"/>
    <property type="match status" value="1"/>
</dbReference>
<dbReference type="Gene3D" id="1.10.10.60">
    <property type="entry name" value="Homeodomain-like"/>
    <property type="match status" value="1"/>
</dbReference>
<comment type="caution">
    <text evidence="10">The sequence shown here is derived from an EMBL/GenBank/DDBJ whole genome shotgun (WGS) entry which is preliminary data.</text>
</comment>
<dbReference type="CDD" id="cd00009">
    <property type="entry name" value="AAA"/>
    <property type="match status" value="1"/>
</dbReference>
<evidence type="ECO:0000256" key="3">
    <source>
        <dbReference type="ARBA" id="ARBA00023015"/>
    </source>
</evidence>
<dbReference type="SMART" id="SM00448">
    <property type="entry name" value="REC"/>
    <property type="match status" value="1"/>
</dbReference>
<dbReference type="SUPFAM" id="SSF52172">
    <property type="entry name" value="CheY-like"/>
    <property type="match status" value="1"/>
</dbReference>
<dbReference type="PROSITE" id="PS00675">
    <property type="entry name" value="SIGMA54_INTERACT_1"/>
    <property type="match status" value="1"/>
</dbReference>
<evidence type="ECO:0008006" key="12">
    <source>
        <dbReference type="Google" id="ProtNLM"/>
    </source>
</evidence>
<accession>A0A2J0KVV5</accession>
<dbReference type="InterPro" id="IPR002197">
    <property type="entry name" value="HTH_Fis"/>
</dbReference>
<dbReference type="PANTHER" id="PTHR32071:SF57">
    <property type="entry name" value="C4-DICARBOXYLATE TRANSPORT TRANSCRIPTIONAL REGULATORY PROTEIN DCTD"/>
    <property type="match status" value="1"/>
</dbReference>
<name>A0A2J0KVV5_9BACT</name>
<evidence type="ECO:0000256" key="4">
    <source>
        <dbReference type="ARBA" id="ARBA00023125"/>
    </source>
</evidence>
<dbReference type="Pfam" id="PF25601">
    <property type="entry name" value="AAA_lid_14"/>
    <property type="match status" value="1"/>
</dbReference>
<dbReference type="Gene3D" id="3.40.50.2300">
    <property type="match status" value="1"/>
</dbReference>
<evidence type="ECO:0000256" key="2">
    <source>
        <dbReference type="ARBA" id="ARBA00022840"/>
    </source>
</evidence>
<dbReference type="InterPro" id="IPR009057">
    <property type="entry name" value="Homeodomain-like_sf"/>
</dbReference>
<dbReference type="Pfam" id="PF02954">
    <property type="entry name" value="HTH_8"/>
    <property type="match status" value="1"/>
</dbReference>
<dbReference type="SUPFAM" id="SSF46689">
    <property type="entry name" value="Homeodomain-like"/>
    <property type="match status" value="1"/>
</dbReference>
<dbReference type="InterPro" id="IPR058031">
    <property type="entry name" value="AAA_lid_NorR"/>
</dbReference>
<dbReference type="Proteomes" id="UP000230052">
    <property type="component" value="Unassembled WGS sequence"/>
</dbReference>
<dbReference type="EMBL" id="PEWV01000027">
    <property type="protein sequence ID" value="PIU41939.1"/>
    <property type="molecule type" value="Genomic_DNA"/>
</dbReference>
<dbReference type="PROSITE" id="PS50045">
    <property type="entry name" value="SIGMA54_INTERACT_4"/>
    <property type="match status" value="1"/>
</dbReference>
<keyword evidence="6" id="KW-0804">Transcription</keyword>
<dbReference type="SUPFAM" id="SSF52540">
    <property type="entry name" value="P-loop containing nucleoside triphosphate hydrolases"/>
    <property type="match status" value="1"/>
</dbReference>
<dbReference type="InterPro" id="IPR011006">
    <property type="entry name" value="CheY-like_superfamily"/>
</dbReference>
<dbReference type="InterPro" id="IPR001789">
    <property type="entry name" value="Sig_transdc_resp-reg_receiver"/>
</dbReference>
<proteinExistence type="predicted"/>
<dbReference type="InterPro" id="IPR027417">
    <property type="entry name" value="P-loop_NTPase"/>
</dbReference>
<keyword evidence="1" id="KW-0547">Nucleotide-binding</keyword>
<dbReference type="InterPro" id="IPR002078">
    <property type="entry name" value="Sigma_54_int"/>
</dbReference>
<evidence type="ECO:0000313" key="10">
    <source>
        <dbReference type="EMBL" id="PIU41939.1"/>
    </source>
</evidence>
<dbReference type="AlphaFoldDB" id="A0A2J0KVV5"/>
<dbReference type="FunFam" id="1.10.8.60:FF:000014">
    <property type="entry name" value="DNA-binding transcriptional regulator NtrC"/>
    <property type="match status" value="1"/>
</dbReference>
<evidence type="ECO:0000256" key="5">
    <source>
        <dbReference type="ARBA" id="ARBA00023159"/>
    </source>
</evidence>
<dbReference type="SMART" id="SM00382">
    <property type="entry name" value="AAA"/>
    <property type="match status" value="1"/>
</dbReference>
<dbReference type="PRINTS" id="PR01590">
    <property type="entry name" value="HTHFIS"/>
</dbReference>
<keyword evidence="5" id="KW-0010">Activator</keyword>
<evidence type="ECO:0000259" key="8">
    <source>
        <dbReference type="PROSITE" id="PS50045"/>
    </source>
</evidence>
<dbReference type="GO" id="GO:0005524">
    <property type="term" value="F:ATP binding"/>
    <property type="evidence" value="ECO:0007669"/>
    <property type="project" value="UniProtKB-KW"/>
</dbReference>
<keyword evidence="7" id="KW-0597">Phosphoprotein</keyword>
<dbReference type="GO" id="GO:0000160">
    <property type="term" value="P:phosphorelay signal transduction system"/>
    <property type="evidence" value="ECO:0007669"/>
    <property type="project" value="InterPro"/>
</dbReference>
<dbReference type="PROSITE" id="PS00688">
    <property type="entry name" value="SIGMA54_INTERACT_3"/>
    <property type="match status" value="1"/>
</dbReference>
<keyword evidence="4" id="KW-0238">DNA-binding</keyword>
<dbReference type="PANTHER" id="PTHR32071">
    <property type="entry name" value="TRANSCRIPTIONAL REGULATORY PROTEIN"/>
    <property type="match status" value="1"/>
</dbReference>
<dbReference type="Pfam" id="PF00158">
    <property type="entry name" value="Sigma54_activat"/>
    <property type="match status" value="1"/>
</dbReference>
<dbReference type="Pfam" id="PF00072">
    <property type="entry name" value="Response_reg"/>
    <property type="match status" value="1"/>
</dbReference>
<dbReference type="InterPro" id="IPR025662">
    <property type="entry name" value="Sigma_54_int_dom_ATP-bd_1"/>
</dbReference>
<dbReference type="InterPro" id="IPR025944">
    <property type="entry name" value="Sigma_54_int_dom_CS"/>
</dbReference>
<gene>
    <name evidence="10" type="ORF">COS99_02885</name>
</gene>
<feature type="domain" description="Response regulatory" evidence="9">
    <location>
        <begin position="5"/>
        <end position="117"/>
    </location>
</feature>
<keyword evidence="2" id="KW-0067">ATP-binding</keyword>
<feature type="modified residue" description="4-aspartylphosphate" evidence="7">
    <location>
        <position position="54"/>
    </location>
</feature>
<reference evidence="10 11" key="1">
    <citation type="submission" date="2017-09" db="EMBL/GenBank/DDBJ databases">
        <title>Depth-based differentiation of microbial function through sediment-hosted aquifers and enrichment of novel symbionts in the deep terrestrial subsurface.</title>
        <authorList>
            <person name="Probst A.J."/>
            <person name="Ladd B."/>
            <person name="Jarett J.K."/>
            <person name="Geller-Mcgrath D.E."/>
            <person name="Sieber C.M."/>
            <person name="Emerson J.B."/>
            <person name="Anantharaman K."/>
            <person name="Thomas B.C."/>
            <person name="Malmstrom R."/>
            <person name="Stieglmeier M."/>
            <person name="Klingl A."/>
            <person name="Woyke T."/>
            <person name="Ryan C.M."/>
            <person name="Banfield J.F."/>
        </authorList>
    </citation>
    <scope>NUCLEOTIDE SEQUENCE [LARGE SCALE GENOMIC DNA]</scope>
    <source>
        <strain evidence="10">CG07_land_8_20_14_0_80_42_15</strain>
    </source>
</reference>
<evidence type="ECO:0000256" key="6">
    <source>
        <dbReference type="ARBA" id="ARBA00023163"/>
    </source>
</evidence>
<dbReference type="Gene3D" id="1.10.8.60">
    <property type="match status" value="1"/>
</dbReference>
<dbReference type="GO" id="GO:0043565">
    <property type="term" value="F:sequence-specific DNA binding"/>
    <property type="evidence" value="ECO:0007669"/>
    <property type="project" value="InterPro"/>
</dbReference>
<dbReference type="PROSITE" id="PS50110">
    <property type="entry name" value="RESPONSE_REGULATORY"/>
    <property type="match status" value="1"/>
</dbReference>
<dbReference type="InterPro" id="IPR003593">
    <property type="entry name" value="AAA+_ATPase"/>
</dbReference>
<protein>
    <recommendedName>
        <fullName evidence="12">Sigma-54-dependent Fis family transcriptional regulator</fullName>
    </recommendedName>
</protein>
<organism evidence="10 11">
    <name type="scientific">Candidatus Aquitaenariimonas noxiae</name>
    <dbReference type="NCBI Taxonomy" id="1974741"/>
    <lineage>
        <taxon>Bacteria</taxon>
        <taxon>Pseudomonadati</taxon>
        <taxon>Candidatus Omnitrophota</taxon>
        <taxon>Candidatus Aquitaenariimonas</taxon>
    </lineage>
</organism>
<feature type="domain" description="Sigma-54 factor interaction" evidence="8">
    <location>
        <begin position="149"/>
        <end position="379"/>
    </location>
</feature>
<dbReference type="GO" id="GO:0006355">
    <property type="term" value="P:regulation of DNA-templated transcription"/>
    <property type="evidence" value="ECO:0007669"/>
    <property type="project" value="InterPro"/>
</dbReference>
<evidence type="ECO:0000256" key="7">
    <source>
        <dbReference type="PROSITE-ProRule" id="PRU00169"/>
    </source>
</evidence>
<evidence type="ECO:0000259" key="9">
    <source>
        <dbReference type="PROSITE" id="PS50110"/>
    </source>
</evidence>
<evidence type="ECO:0000256" key="1">
    <source>
        <dbReference type="ARBA" id="ARBA00022741"/>
    </source>
</evidence>
<dbReference type="FunFam" id="3.40.50.300:FF:000006">
    <property type="entry name" value="DNA-binding transcriptional regulator NtrC"/>
    <property type="match status" value="1"/>
</dbReference>
<sequence length="471" mass="53332">MDKSKILLVNFDKLVQKSLYELLCRYGYAVDSANSTEEALSLLSETSFHVVLADINGSQDTVVVKKLKEKTNGAEVVVLASYGSLEAGVASMKIGAFDYLVRPVKDDKILSTIEQALTNTGAEDNKVTEKNKDVWTSKFFNKGNTHYGLIGNAKEVQEIYTIIERIANTKATILIQGESGTGKRVLAHAIHKNDSKRRHKPFIEVSCGALPREIIESELFGHVKGAFTGAINDRKGRFELANGGTILLDDIDTLPMELQVKLLRVLQQKEFERVGDHKTMKVDVRIIATTNQDIQKLVTEKKFREDLFYRINIISIVMQPLRERKEDLPLLADHFVELYARENHKNIKGVAKEVMETLMRYNWPGNIRELENVIERAVILDINNVINNDDLPEVITNHNAISISETSGNITEKFNNHLKEALEEPERVHILRVLKEVGWNKKEAAKKLGVNRTTLYNKLRKYNVLSQVEAK</sequence>
<evidence type="ECO:0000313" key="11">
    <source>
        <dbReference type="Proteomes" id="UP000230052"/>
    </source>
</evidence>
<keyword evidence="3" id="KW-0805">Transcription regulation</keyword>